<evidence type="ECO:0000313" key="1">
    <source>
        <dbReference type="EMBL" id="KAK6301584.1"/>
    </source>
</evidence>
<organism evidence="1 2">
    <name type="scientific">Coregonus suidteri</name>
    <dbReference type="NCBI Taxonomy" id="861788"/>
    <lineage>
        <taxon>Eukaryota</taxon>
        <taxon>Metazoa</taxon>
        <taxon>Chordata</taxon>
        <taxon>Craniata</taxon>
        <taxon>Vertebrata</taxon>
        <taxon>Euteleostomi</taxon>
        <taxon>Actinopterygii</taxon>
        <taxon>Neopterygii</taxon>
        <taxon>Teleostei</taxon>
        <taxon>Protacanthopterygii</taxon>
        <taxon>Salmoniformes</taxon>
        <taxon>Salmonidae</taxon>
        <taxon>Coregoninae</taxon>
        <taxon>Coregonus</taxon>
    </lineage>
</organism>
<name>A0AAN8KUX2_9TELE</name>
<sequence>KDFNCNYRYIEASALSTTRLFRRTRASVNRWKAFSRDGMSREEPKEDRQSNTQSAAATIFLTVALSSTKMMSSSLCSARLGWILSFWAASRTCCPDTVIGSTRDDISVLITSSSVASDRLGRERKN</sequence>
<keyword evidence="2" id="KW-1185">Reference proteome</keyword>
<evidence type="ECO:0000313" key="2">
    <source>
        <dbReference type="Proteomes" id="UP001356427"/>
    </source>
</evidence>
<feature type="non-terminal residue" evidence="1">
    <location>
        <position position="1"/>
    </location>
</feature>
<accession>A0AAN8KUX2</accession>
<dbReference type="Proteomes" id="UP001356427">
    <property type="component" value="Unassembled WGS sequence"/>
</dbReference>
<dbReference type="EMBL" id="JAGTTL010000026">
    <property type="protein sequence ID" value="KAK6301584.1"/>
    <property type="molecule type" value="Genomic_DNA"/>
</dbReference>
<dbReference type="AlphaFoldDB" id="A0AAN8KUX2"/>
<comment type="caution">
    <text evidence="1">The sequence shown here is derived from an EMBL/GenBank/DDBJ whole genome shotgun (WGS) entry which is preliminary data.</text>
</comment>
<proteinExistence type="predicted"/>
<gene>
    <name evidence="1" type="ORF">J4Q44_G00276370</name>
</gene>
<protein>
    <submittedName>
        <fullName evidence="1">Uncharacterized protein</fullName>
    </submittedName>
</protein>
<reference evidence="1 2" key="1">
    <citation type="submission" date="2021-04" db="EMBL/GenBank/DDBJ databases">
        <authorList>
            <person name="De Guttry C."/>
            <person name="Zahm M."/>
            <person name="Klopp C."/>
            <person name="Cabau C."/>
            <person name="Louis A."/>
            <person name="Berthelot C."/>
            <person name="Parey E."/>
            <person name="Roest Crollius H."/>
            <person name="Montfort J."/>
            <person name="Robinson-Rechavi M."/>
            <person name="Bucao C."/>
            <person name="Bouchez O."/>
            <person name="Gislard M."/>
            <person name="Lluch J."/>
            <person name="Milhes M."/>
            <person name="Lampietro C."/>
            <person name="Lopez Roques C."/>
            <person name="Donnadieu C."/>
            <person name="Braasch I."/>
            <person name="Desvignes T."/>
            <person name="Postlethwait J."/>
            <person name="Bobe J."/>
            <person name="Wedekind C."/>
            <person name="Guiguen Y."/>
        </authorList>
    </citation>
    <scope>NUCLEOTIDE SEQUENCE [LARGE SCALE GENOMIC DNA]</scope>
    <source>
        <strain evidence="1">Cs_M1</strain>
        <tissue evidence="1">Blood</tissue>
    </source>
</reference>